<dbReference type="SUPFAM" id="SSF54523">
    <property type="entry name" value="Pili subunits"/>
    <property type="match status" value="1"/>
</dbReference>
<feature type="non-terminal residue" evidence="3">
    <location>
        <position position="125"/>
    </location>
</feature>
<comment type="caution">
    <text evidence="3">The sequence shown here is derived from an EMBL/GenBank/DDBJ whole genome shotgun (WGS) entry which is preliminary data.</text>
</comment>
<keyword evidence="2" id="KW-0812">Transmembrane</keyword>
<dbReference type="Gene3D" id="3.30.700.10">
    <property type="entry name" value="Glycoprotein, Type 4 Pilin"/>
    <property type="match status" value="1"/>
</dbReference>
<dbReference type="EMBL" id="BARS01053007">
    <property type="protein sequence ID" value="GAG47841.1"/>
    <property type="molecule type" value="Genomic_DNA"/>
</dbReference>
<dbReference type="InterPro" id="IPR045584">
    <property type="entry name" value="Pilin-like"/>
</dbReference>
<dbReference type="Pfam" id="PF07963">
    <property type="entry name" value="N_methyl"/>
    <property type="match status" value="1"/>
</dbReference>
<gene>
    <name evidence="3" type="ORF">S01H1_78727</name>
</gene>
<keyword evidence="1" id="KW-0488">Methylation</keyword>
<proteinExistence type="predicted"/>
<keyword evidence="2" id="KW-0472">Membrane</keyword>
<dbReference type="NCBIfam" id="TIGR02532">
    <property type="entry name" value="IV_pilin_GFxxxE"/>
    <property type="match status" value="1"/>
</dbReference>
<keyword evidence="2" id="KW-1133">Transmembrane helix</keyword>
<dbReference type="InterPro" id="IPR000983">
    <property type="entry name" value="Bac_GSPG_pilin"/>
</dbReference>
<evidence type="ECO:0000256" key="2">
    <source>
        <dbReference type="SAM" id="Phobius"/>
    </source>
</evidence>
<organism evidence="3">
    <name type="scientific">marine sediment metagenome</name>
    <dbReference type="NCBI Taxonomy" id="412755"/>
    <lineage>
        <taxon>unclassified sequences</taxon>
        <taxon>metagenomes</taxon>
        <taxon>ecological metagenomes</taxon>
    </lineage>
</organism>
<dbReference type="GO" id="GO:0015627">
    <property type="term" value="C:type II protein secretion system complex"/>
    <property type="evidence" value="ECO:0007669"/>
    <property type="project" value="InterPro"/>
</dbReference>
<dbReference type="PRINTS" id="PR00813">
    <property type="entry name" value="BCTERIALGSPG"/>
</dbReference>
<sequence length="125" mass="13450">MTKNGFTLTELIVVVVILGILATLAIPNFFKVMENTKAKEAVASLHQIRAGEHIYRYEENAYWPSGAGDNAAINAQLNLSLDTGAERNWDYSITADASTFTATATRIGKAADNTITIDEDGEIGG</sequence>
<name>X0ZHL9_9ZZZZ</name>
<evidence type="ECO:0000313" key="3">
    <source>
        <dbReference type="EMBL" id="GAG47841.1"/>
    </source>
</evidence>
<dbReference type="InterPro" id="IPR012902">
    <property type="entry name" value="N_methyl_site"/>
</dbReference>
<accession>X0ZHL9</accession>
<evidence type="ECO:0000256" key="1">
    <source>
        <dbReference type="ARBA" id="ARBA00022481"/>
    </source>
</evidence>
<dbReference type="PANTHER" id="PTHR30093">
    <property type="entry name" value="GENERAL SECRETION PATHWAY PROTEIN G"/>
    <property type="match status" value="1"/>
</dbReference>
<evidence type="ECO:0008006" key="4">
    <source>
        <dbReference type="Google" id="ProtNLM"/>
    </source>
</evidence>
<protein>
    <recommendedName>
        <fullName evidence="4">Type II secretion system protein GspG C-terminal domain-containing protein</fullName>
    </recommendedName>
</protein>
<dbReference type="GO" id="GO:0015628">
    <property type="term" value="P:protein secretion by the type II secretion system"/>
    <property type="evidence" value="ECO:0007669"/>
    <property type="project" value="InterPro"/>
</dbReference>
<feature type="transmembrane region" description="Helical" evidence="2">
    <location>
        <begin position="12"/>
        <end position="30"/>
    </location>
</feature>
<dbReference type="AlphaFoldDB" id="X0ZHL9"/>
<reference evidence="3" key="1">
    <citation type="journal article" date="2014" name="Front. Microbiol.">
        <title>High frequency of phylogenetically diverse reductive dehalogenase-homologous genes in deep subseafloor sedimentary metagenomes.</title>
        <authorList>
            <person name="Kawai M."/>
            <person name="Futagami T."/>
            <person name="Toyoda A."/>
            <person name="Takaki Y."/>
            <person name="Nishi S."/>
            <person name="Hori S."/>
            <person name="Arai W."/>
            <person name="Tsubouchi T."/>
            <person name="Morono Y."/>
            <person name="Uchiyama I."/>
            <person name="Ito T."/>
            <person name="Fujiyama A."/>
            <person name="Inagaki F."/>
            <person name="Takami H."/>
        </authorList>
    </citation>
    <scope>NUCLEOTIDE SEQUENCE</scope>
    <source>
        <strain evidence="3">Expedition CK06-06</strain>
    </source>
</reference>